<accession>A0A552UA65</accession>
<comment type="caution">
    <text evidence="2">The sequence shown here is derived from an EMBL/GenBank/DDBJ whole genome shotgun (WGS) entry which is preliminary data.</text>
</comment>
<dbReference type="AlphaFoldDB" id="A0A552UA65"/>
<keyword evidence="3" id="KW-1185">Reference proteome</keyword>
<protein>
    <recommendedName>
        <fullName evidence="4">Lipocalin-like domain-containing protein</fullName>
    </recommendedName>
</protein>
<feature type="signal peptide" evidence="1">
    <location>
        <begin position="1"/>
        <end position="17"/>
    </location>
</feature>
<reference evidence="2 3" key="1">
    <citation type="submission" date="2019-07" db="EMBL/GenBank/DDBJ databases">
        <title>Novel species isolated from glacier.</title>
        <authorList>
            <person name="Liu Q."/>
            <person name="Xin Y.-H."/>
        </authorList>
    </citation>
    <scope>NUCLEOTIDE SEQUENCE [LARGE SCALE GENOMIC DNA]</scope>
    <source>
        <strain evidence="2 3">LB1R16</strain>
    </source>
</reference>
<sequence length="173" mass="18629">MLALLAAVTLAATTPTAAQLQAGLAGRWTGALGYRDYQTNKLEEIPVATEFRTVGDGVTLIGVSTYDDGPRVGSVYITSVQLFAGDSATTATSRKGRAMELATDKVAVTRYVDATHWTIVASRDGTDDDNPAKLRTTETRDGDSLLSIKEVLPASATDGKYVYRNQRRLTRVR</sequence>
<dbReference type="OrthoDB" id="7629150at2"/>
<name>A0A552UA65_9SPHN</name>
<evidence type="ECO:0000256" key="1">
    <source>
        <dbReference type="SAM" id="SignalP"/>
    </source>
</evidence>
<feature type="chain" id="PRO_5022158948" description="Lipocalin-like domain-containing protein" evidence="1">
    <location>
        <begin position="18"/>
        <end position="173"/>
    </location>
</feature>
<evidence type="ECO:0008006" key="4">
    <source>
        <dbReference type="Google" id="ProtNLM"/>
    </source>
</evidence>
<proteinExistence type="predicted"/>
<dbReference type="RefSeq" id="WP_144335272.1">
    <property type="nucleotide sequence ID" value="NZ_VJWA01000002.1"/>
</dbReference>
<organism evidence="2 3">
    <name type="scientific">Glacieibacterium frigidum</name>
    <dbReference type="NCBI Taxonomy" id="2593303"/>
    <lineage>
        <taxon>Bacteria</taxon>
        <taxon>Pseudomonadati</taxon>
        <taxon>Pseudomonadota</taxon>
        <taxon>Alphaproteobacteria</taxon>
        <taxon>Sphingomonadales</taxon>
        <taxon>Sphingosinicellaceae</taxon>
        <taxon>Glacieibacterium</taxon>
    </lineage>
</organism>
<keyword evidence="1" id="KW-0732">Signal</keyword>
<gene>
    <name evidence="2" type="ORF">FMM06_15775</name>
</gene>
<evidence type="ECO:0000313" key="2">
    <source>
        <dbReference type="EMBL" id="TRW15103.1"/>
    </source>
</evidence>
<evidence type="ECO:0000313" key="3">
    <source>
        <dbReference type="Proteomes" id="UP000317894"/>
    </source>
</evidence>
<dbReference type="EMBL" id="VJWA01000002">
    <property type="protein sequence ID" value="TRW15103.1"/>
    <property type="molecule type" value="Genomic_DNA"/>
</dbReference>
<dbReference type="Proteomes" id="UP000317894">
    <property type="component" value="Unassembled WGS sequence"/>
</dbReference>